<name>A0AAE0YJQ6_9GAST</name>
<protein>
    <submittedName>
        <fullName evidence="1">Uncharacterized protein</fullName>
    </submittedName>
</protein>
<dbReference type="Proteomes" id="UP001283361">
    <property type="component" value="Unassembled WGS sequence"/>
</dbReference>
<evidence type="ECO:0000313" key="1">
    <source>
        <dbReference type="EMBL" id="KAK3748036.1"/>
    </source>
</evidence>
<organism evidence="1 2">
    <name type="scientific">Elysia crispata</name>
    <name type="common">lettuce slug</name>
    <dbReference type="NCBI Taxonomy" id="231223"/>
    <lineage>
        <taxon>Eukaryota</taxon>
        <taxon>Metazoa</taxon>
        <taxon>Spiralia</taxon>
        <taxon>Lophotrochozoa</taxon>
        <taxon>Mollusca</taxon>
        <taxon>Gastropoda</taxon>
        <taxon>Heterobranchia</taxon>
        <taxon>Euthyneura</taxon>
        <taxon>Panpulmonata</taxon>
        <taxon>Sacoglossa</taxon>
        <taxon>Placobranchoidea</taxon>
        <taxon>Plakobranchidae</taxon>
        <taxon>Elysia</taxon>
    </lineage>
</organism>
<comment type="caution">
    <text evidence="1">The sequence shown here is derived from an EMBL/GenBank/DDBJ whole genome shotgun (WGS) entry which is preliminary data.</text>
</comment>
<gene>
    <name evidence="1" type="ORF">RRG08_029892</name>
</gene>
<dbReference type="AlphaFoldDB" id="A0AAE0YJQ6"/>
<proteinExistence type="predicted"/>
<reference evidence="1" key="1">
    <citation type="journal article" date="2023" name="G3 (Bethesda)">
        <title>A reference genome for the long-term kleptoplast-retaining sea slug Elysia crispata morphotype clarki.</title>
        <authorList>
            <person name="Eastman K.E."/>
            <person name="Pendleton A.L."/>
            <person name="Shaikh M.A."/>
            <person name="Suttiyut T."/>
            <person name="Ogas R."/>
            <person name="Tomko P."/>
            <person name="Gavelis G."/>
            <person name="Widhalm J.R."/>
            <person name="Wisecaver J.H."/>
        </authorList>
    </citation>
    <scope>NUCLEOTIDE SEQUENCE</scope>
    <source>
        <strain evidence="1">ECLA1</strain>
    </source>
</reference>
<keyword evidence="2" id="KW-1185">Reference proteome</keyword>
<accession>A0AAE0YJQ6</accession>
<evidence type="ECO:0000313" key="2">
    <source>
        <dbReference type="Proteomes" id="UP001283361"/>
    </source>
</evidence>
<sequence length="163" mass="18302">MPDRAERSNYSPSNRMWAGAIWREKCGGRGNGGTASHLSRYHASSLAWSGLWCFSARERILRSGLMSRPRGKSVPGLPECLQNGRNSRYLSKLQKANVQQIFHAEKSLRKAHEGDIFCQQVRPVSSSSWITKFTNGQVSPGSFQFTLQTIQFLTAWDTGHQSI</sequence>
<dbReference type="EMBL" id="JAWDGP010006058">
    <property type="protein sequence ID" value="KAK3748036.1"/>
    <property type="molecule type" value="Genomic_DNA"/>
</dbReference>